<evidence type="ECO:0000313" key="12">
    <source>
        <dbReference type="Proteomes" id="UP000002058"/>
    </source>
</evidence>
<dbReference type="STRING" id="336963.C4JMP2"/>
<evidence type="ECO:0000259" key="10">
    <source>
        <dbReference type="Pfam" id="PF21639"/>
    </source>
</evidence>
<dbReference type="KEGG" id="ure:UREG_04100"/>
<feature type="domain" description="Origin recognition complex subunit 5 C-terminal" evidence="9">
    <location>
        <begin position="376"/>
        <end position="574"/>
    </location>
</feature>
<feature type="region of interest" description="Disordered" evidence="7">
    <location>
        <begin position="416"/>
        <end position="464"/>
    </location>
</feature>
<keyword evidence="4" id="KW-0547">Nucleotide-binding</keyword>
<dbReference type="EMBL" id="CH476616">
    <property type="protein sequence ID" value="EEP79254.1"/>
    <property type="molecule type" value="Genomic_DNA"/>
</dbReference>
<dbReference type="OrthoDB" id="365981at2759"/>
<dbReference type="RefSeq" id="XP_002544583.1">
    <property type="nucleotide sequence ID" value="XM_002544537.1"/>
</dbReference>
<feature type="compositionally biased region" description="Basic and acidic residues" evidence="7">
    <location>
        <begin position="87"/>
        <end position="96"/>
    </location>
</feature>
<evidence type="ECO:0000256" key="1">
    <source>
        <dbReference type="ARBA" id="ARBA00004123"/>
    </source>
</evidence>
<dbReference type="SUPFAM" id="SSF52540">
    <property type="entry name" value="P-loop containing nucleoside triphosphate hydrolases"/>
    <property type="match status" value="1"/>
</dbReference>
<keyword evidence="6" id="KW-0539">Nucleus</keyword>
<evidence type="ECO:0000256" key="5">
    <source>
        <dbReference type="ARBA" id="ARBA00022840"/>
    </source>
</evidence>
<sequence length="577" mass="63045">MGSMLPEELAIAVCQQLLARDLQIRQLAPLLCPSIPSPPTIFVHGPQASGKSTVVRAILKEYGAPVEPVFQANTSSKQGRRARKQKGNGELREDKQEGYSTKPRLFYSIIKVAECITARHLLVKIVSNVISAVQNAGSQLIIDGAEEEWFKIVDKVRCEHVSSLPGVLSEILGRTQCQKFILVLDGVDDLREGGQMLLAALSRIGELADAQPFDSQVPSIRVLFVSRFTPRPLFLQVAGVPHIYFPPYSRNEMISILSRLSPPATSLPKDITAKLYPSFLSTLYDSLIGPAAGTVPVFRSASEKLWPRFVAPIVDGESPPGREWDFSRLLVKNRTLFQQQGEHLLLHHVVSEPISSSKNGFSLLAKKNNASQLPELPYLPTLVLTAAFLAAYIPQRLDTVLFSKFTTSKKKRIRRRGRLNLTSQIANHDQGPDDPTQTPSKTSKKAGAQSRVNKSTPASSSSRLFGTRKGVTNFLTPRPFSLERLFAIYHAIDPNPSFSALPIADAVAPEIATLQQLRLLVPASSAAATSGGAIDGGEKWSLNVNITVSSSASVNEEWIVDMARGIGVDIDEYLATD</sequence>
<evidence type="ECO:0000256" key="3">
    <source>
        <dbReference type="ARBA" id="ARBA00022705"/>
    </source>
</evidence>
<dbReference type="InterPro" id="IPR047088">
    <property type="entry name" value="ORC5_C"/>
</dbReference>
<keyword evidence="3" id="KW-0235">DNA replication</keyword>
<dbReference type="GO" id="GO:0005664">
    <property type="term" value="C:nuclear origin of replication recognition complex"/>
    <property type="evidence" value="ECO:0007669"/>
    <property type="project" value="TreeGrafter"/>
</dbReference>
<dbReference type="Pfam" id="PF21639">
    <property type="entry name" value="ORC5_lid"/>
    <property type="match status" value="1"/>
</dbReference>
<keyword evidence="12" id="KW-1185">Reference proteome</keyword>
<feature type="domain" description="Orc1-like AAA ATPase" evidence="8">
    <location>
        <begin position="16"/>
        <end position="207"/>
    </location>
</feature>
<name>C4JMP2_UNCRE</name>
<feature type="compositionally biased region" description="Polar residues" evidence="7">
    <location>
        <begin position="450"/>
        <end position="464"/>
    </location>
</feature>
<feature type="region of interest" description="Disordered" evidence="7">
    <location>
        <begin position="73"/>
        <end position="96"/>
    </location>
</feature>
<dbReference type="Pfam" id="PF14630">
    <property type="entry name" value="ORC5_C"/>
    <property type="match status" value="1"/>
</dbReference>
<dbReference type="PANTHER" id="PTHR12705">
    <property type="entry name" value="ORIGIN RECOGNITION COMPLEX SUBUNIT 5"/>
    <property type="match status" value="1"/>
</dbReference>
<comment type="similarity">
    <text evidence="2">Belongs to the ORC5 family.</text>
</comment>
<dbReference type="Pfam" id="PF13191">
    <property type="entry name" value="AAA_16"/>
    <property type="match status" value="1"/>
</dbReference>
<dbReference type="InterPro" id="IPR027417">
    <property type="entry name" value="P-loop_NTPase"/>
</dbReference>
<evidence type="ECO:0000256" key="7">
    <source>
        <dbReference type="SAM" id="MobiDB-lite"/>
    </source>
</evidence>
<evidence type="ECO:0000256" key="2">
    <source>
        <dbReference type="ARBA" id="ARBA00006269"/>
    </source>
</evidence>
<feature type="domain" description="ORC5 lid" evidence="10">
    <location>
        <begin position="276"/>
        <end position="338"/>
    </location>
</feature>
<dbReference type="InterPro" id="IPR041664">
    <property type="entry name" value="AAA_16"/>
</dbReference>
<keyword evidence="5" id="KW-0067">ATP-binding</keyword>
<dbReference type="GO" id="GO:0006270">
    <property type="term" value="P:DNA replication initiation"/>
    <property type="evidence" value="ECO:0007669"/>
    <property type="project" value="TreeGrafter"/>
</dbReference>
<accession>C4JMP2</accession>
<dbReference type="GeneID" id="8444804"/>
<proteinExistence type="inferred from homology"/>
<dbReference type="InParanoid" id="C4JMP2"/>
<evidence type="ECO:0000313" key="11">
    <source>
        <dbReference type="EMBL" id="EEP79254.1"/>
    </source>
</evidence>
<evidence type="ECO:0000259" key="8">
    <source>
        <dbReference type="Pfam" id="PF13191"/>
    </source>
</evidence>
<dbReference type="InterPro" id="IPR048866">
    <property type="entry name" value="ORC5_lid"/>
</dbReference>
<dbReference type="AlphaFoldDB" id="C4JMP2"/>
<dbReference type="eggNOG" id="KOG2543">
    <property type="taxonomic scope" value="Eukaryota"/>
</dbReference>
<protein>
    <submittedName>
        <fullName evidence="11">Uncharacterized protein</fullName>
    </submittedName>
</protein>
<evidence type="ECO:0000256" key="6">
    <source>
        <dbReference type="ARBA" id="ARBA00023242"/>
    </source>
</evidence>
<dbReference type="Gene3D" id="3.40.50.300">
    <property type="entry name" value="P-loop containing nucleotide triphosphate hydrolases"/>
    <property type="match status" value="1"/>
</dbReference>
<dbReference type="VEuPathDB" id="FungiDB:UREG_04100"/>
<evidence type="ECO:0000259" key="9">
    <source>
        <dbReference type="Pfam" id="PF14630"/>
    </source>
</evidence>
<organism evidence="11 12">
    <name type="scientific">Uncinocarpus reesii (strain UAMH 1704)</name>
    <dbReference type="NCBI Taxonomy" id="336963"/>
    <lineage>
        <taxon>Eukaryota</taxon>
        <taxon>Fungi</taxon>
        <taxon>Dikarya</taxon>
        <taxon>Ascomycota</taxon>
        <taxon>Pezizomycotina</taxon>
        <taxon>Eurotiomycetes</taxon>
        <taxon>Eurotiomycetidae</taxon>
        <taxon>Onygenales</taxon>
        <taxon>Onygenaceae</taxon>
        <taxon>Uncinocarpus</taxon>
    </lineage>
</organism>
<comment type="subcellular location">
    <subcellularLocation>
        <location evidence="1">Nucleus</location>
    </subcellularLocation>
</comment>
<gene>
    <name evidence="11" type="ORF">UREG_04100</name>
</gene>
<dbReference type="Proteomes" id="UP000002058">
    <property type="component" value="Unassembled WGS sequence"/>
</dbReference>
<dbReference type="HOGENOM" id="CLU_028223_2_0_1"/>
<evidence type="ECO:0000256" key="4">
    <source>
        <dbReference type="ARBA" id="ARBA00022741"/>
    </source>
</evidence>
<dbReference type="GO" id="GO:0003688">
    <property type="term" value="F:DNA replication origin binding"/>
    <property type="evidence" value="ECO:0007669"/>
    <property type="project" value="TreeGrafter"/>
</dbReference>
<dbReference type="InterPro" id="IPR020796">
    <property type="entry name" value="ORC5"/>
</dbReference>
<reference evidence="12" key="1">
    <citation type="journal article" date="2009" name="Genome Res.">
        <title>Comparative genomic analyses of the human fungal pathogens Coccidioides and their relatives.</title>
        <authorList>
            <person name="Sharpton T.J."/>
            <person name="Stajich J.E."/>
            <person name="Rounsley S.D."/>
            <person name="Gardner M.J."/>
            <person name="Wortman J.R."/>
            <person name="Jordar V.S."/>
            <person name="Maiti R."/>
            <person name="Kodira C.D."/>
            <person name="Neafsey D.E."/>
            <person name="Zeng Q."/>
            <person name="Hung C.-Y."/>
            <person name="McMahan C."/>
            <person name="Muszewska A."/>
            <person name="Grynberg M."/>
            <person name="Mandel M.A."/>
            <person name="Kellner E.M."/>
            <person name="Barker B.M."/>
            <person name="Galgiani J.N."/>
            <person name="Orbach M.J."/>
            <person name="Kirkland T.N."/>
            <person name="Cole G.T."/>
            <person name="Henn M.R."/>
            <person name="Birren B.W."/>
            <person name="Taylor J.W."/>
        </authorList>
    </citation>
    <scope>NUCLEOTIDE SEQUENCE [LARGE SCALE GENOMIC DNA]</scope>
    <source>
        <strain evidence="12">UAMH 1704</strain>
    </source>
</reference>
<dbReference type="OMA" id="LWPRFIW"/>
<dbReference type="PANTHER" id="PTHR12705:SF0">
    <property type="entry name" value="ORIGIN RECOGNITION COMPLEX SUBUNIT 5"/>
    <property type="match status" value="1"/>
</dbReference>